<dbReference type="Pfam" id="PF14306">
    <property type="entry name" value="PUA_2"/>
    <property type="match status" value="1"/>
</dbReference>
<dbReference type="GO" id="GO:0004781">
    <property type="term" value="F:sulfate adenylyltransferase (ATP) activity"/>
    <property type="evidence" value="ECO:0007669"/>
    <property type="project" value="InterPro"/>
</dbReference>
<dbReference type="InterPro" id="IPR014729">
    <property type="entry name" value="Rossmann-like_a/b/a_fold"/>
</dbReference>
<sequence>MESQRKNNLSTPALFIDKEAVFALLLCQEGLLTPVNHLMNEKEMHEVDNTGLFEGQSFPFSFILAPAGKRNEQVMRESKKGDEIALICENHLCGKLLVDSAFKIDKQARLFKIMSGDIYSKKAQHIYNRLGNYALCGEYELYLQSEIFAFKDRATKQAITQFKKRNNTQSVTAMVLDASPITRIHERIFRSILEENDLLVLLLLRRQNEGLLDFYIRKTCLEFVITNYLPKNRIAIFPLDDIYLFAGAHGIILDAILAQNLGCDRIAIGENYPNLAIYYDHQKIYSIFDMAKDIKIKVKLLSEFVHCNQCKTIVSLKTCPHSKNHHIYYRSGFLQGILQSGLIPPTILVRKEVSAKILSYLFPKRFESIIQQFGAMFASSGMIEEQSDEDFYLKLIDIYQTHSLN</sequence>
<feature type="domain" description="Sulphate adenylyltransferase catalytic" evidence="2">
    <location>
        <begin position="153"/>
        <end position="359"/>
    </location>
</feature>
<evidence type="ECO:0000259" key="2">
    <source>
        <dbReference type="Pfam" id="PF01747"/>
    </source>
</evidence>
<dbReference type="SUPFAM" id="SSF52374">
    <property type="entry name" value="Nucleotidylyl transferase"/>
    <property type="match status" value="1"/>
</dbReference>
<evidence type="ECO:0000313" key="4">
    <source>
        <dbReference type="EMBL" id="RDU61784.1"/>
    </source>
</evidence>
<accession>A0A3D8IAK0</accession>
<dbReference type="GeneID" id="82536347"/>
<keyword evidence="5" id="KW-1185">Reference proteome</keyword>
<reference evidence="4 5" key="1">
    <citation type="submission" date="2018-04" db="EMBL/GenBank/DDBJ databases">
        <title>Novel Campyloabacter and Helicobacter Species and Strains.</title>
        <authorList>
            <person name="Mannion A.J."/>
            <person name="Shen Z."/>
            <person name="Fox J.G."/>
        </authorList>
    </citation>
    <scope>NUCLEOTIDE SEQUENCE [LARGE SCALE GENOMIC DNA]</scope>
    <source>
        <strain evidence="4 5">MIT 99-5101</strain>
    </source>
</reference>
<dbReference type="EMBL" id="NXLS01000011">
    <property type="protein sequence ID" value="RDU61784.1"/>
    <property type="molecule type" value="Genomic_DNA"/>
</dbReference>
<evidence type="ECO:0000259" key="3">
    <source>
        <dbReference type="Pfam" id="PF14306"/>
    </source>
</evidence>
<dbReference type="InterPro" id="IPR025980">
    <property type="entry name" value="ATP-Sase_PUA-like_dom"/>
</dbReference>
<evidence type="ECO:0000313" key="5">
    <source>
        <dbReference type="Proteomes" id="UP000256650"/>
    </source>
</evidence>
<dbReference type="InterPro" id="IPR024951">
    <property type="entry name" value="Sulfurylase_cat_dom"/>
</dbReference>
<dbReference type="InterPro" id="IPR015947">
    <property type="entry name" value="PUA-like_sf"/>
</dbReference>
<organism evidence="4 5">
    <name type="scientific">Helicobacter ganmani</name>
    <dbReference type="NCBI Taxonomy" id="60246"/>
    <lineage>
        <taxon>Bacteria</taxon>
        <taxon>Pseudomonadati</taxon>
        <taxon>Campylobacterota</taxon>
        <taxon>Epsilonproteobacteria</taxon>
        <taxon>Campylobacterales</taxon>
        <taxon>Helicobacteraceae</taxon>
        <taxon>Helicobacter</taxon>
    </lineage>
</organism>
<protein>
    <submittedName>
        <fullName evidence="4">Sulfate adenylyltransferase</fullName>
    </submittedName>
</protein>
<dbReference type="Pfam" id="PF01747">
    <property type="entry name" value="ATP-sulfurylase"/>
    <property type="match status" value="1"/>
</dbReference>
<dbReference type="Gene3D" id="3.40.50.620">
    <property type="entry name" value="HUPs"/>
    <property type="match status" value="1"/>
</dbReference>
<proteinExistence type="predicted"/>
<keyword evidence="4" id="KW-0808">Transferase</keyword>
<name>A0A3D8IAK0_9HELI</name>
<dbReference type="Gene3D" id="3.10.400.10">
    <property type="entry name" value="Sulfate adenylyltransferase"/>
    <property type="match status" value="1"/>
</dbReference>
<dbReference type="SUPFAM" id="SSF88697">
    <property type="entry name" value="PUA domain-like"/>
    <property type="match status" value="1"/>
</dbReference>
<gene>
    <name evidence="4" type="ORF">CQA43_08645</name>
</gene>
<dbReference type="OrthoDB" id="9804504at2"/>
<evidence type="ECO:0000256" key="1">
    <source>
        <dbReference type="ARBA" id="ARBA00005048"/>
    </source>
</evidence>
<dbReference type="Proteomes" id="UP000256650">
    <property type="component" value="Unassembled WGS sequence"/>
</dbReference>
<feature type="domain" description="ATP-sulfurylase PUA-like" evidence="3">
    <location>
        <begin position="4"/>
        <end position="119"/>
    </location>
</feature>
<dbReference type="PANTHER" id="PTHR43509">
    <property type="match status" value="1"/>
</dbReference>
<dbReference type="AlphaFoldDB" id="A0A3D8IAK0"/>
<keyword evidence="4" id="KW-0548">Nucleotidyltransferase</keyword>
<dbReference type="RefSeq" id="WP_115552198.1">
    <property type="nucleotide sequence ID" value="NZ_CAOOIB010000003.1"/>
</dbReference>
<comment type="pathway">
    <text evidence="1">Sulfur metabolism; hydrogen sulfide biosynthesis; sulfite from sulfate: step 1/3.</text>
</comment>
<comment type="caution">
    <text evidence="4">The sequence shown here is derived from an EMBL/GenBank/DDBJ whole genome shotgun (WGS) entry which is preliminary data.</text>
</comment>
<dbReference type="PANTHER" id="PTHR43509:SF1">
    <property type="entry name" value="SULFATE ADENYLYLTRANSFERASE"/>
    <property type="match status" value="1"/>
</dbReference>